<evidence type="ECO:0000313" key="3">
    <source>
        <dbReference type="Proteomes" id="UP000663828"/>
    </source>
</evidence>
<sequence length="83" mass="9331">MLNLVRRLSTGTSYAAKPLISVDLNRSPTHQSIPLHNRWHLDIPSVICVNRGDIFHIECVDWTGGQIENNDSANDVKNVDLTH</sequence>
<dbReference type="Proteomes" id="UP000663828">
    <property type="component" value="Unassembled WGS sequence"/>
</dbReference>
<accession>A0A815T3U6</accession>
<dbReference type="Proteomes" id="UP000663852">
    <property type="component" value="Unassembled WGS sequence"/>
</dbReference>
<dbReference type="OrthoDB" id="9975579at2759"/>
<proteinExistence type="predicted"/>
<keyword evidence="3" id="KW-1185">Reference proteome</keyword>
<dbReference type="EMBL" id="CAJNOJ010000185">
    <property type="protein sequence ID" value="CAF1259392.1"/>
    <property type="molecule type" value="Genomic_DNA"/>
</dbReference>
<dbReference type="PANTHER" id="PTHR31891">
    <property type="entry name" value="FORMAMIDASE C869.04-RELATED"/>
    <property type="match status" value="1"/>
</dbReference>
<gene>
    <name evidence="1" type="ORF">EDS130_LOCUS28428</name>
    <name evidence="2" type="ORF">XAT740_LOCUS39741</name>
</gene>
<reference evidence="2" key="1">
    <citation type="submission" date="2021-02" db="EMBL/GenBank/DDBJ databases">
        <authorList>
            <person name="Nowell W R."/>
        </authorList>
    </citation>
    <scope>NUCLEOTIDE SEQUENCE</scope>
</reference>
<dbReference type="InterPro" id="IPR004304">
    <property type="entry name" value="FmdA_AmdA"/>
</dbReference>
<dbReference type="AlphaFoldDB" id="A0A815T3U6"/>
<dbReference type="PANTHER" id="PTHR31891:SF1">
    <property type="entry name" value="FORMAMIDASE C869.04-RELATED"/>
    <property type="match status" value="1"/>
</dbReference>
<dbReference type="EMBL" id="CAJNOR010004440">
    <property type="protein sequence ID" value="CAF1502513.1"/>
    <property type="molecule type" value="Genomic_DNA"/>
</dbReference>
<dbReference type="GO" id="GO:0016811">
    <property type="term" value="F:hydrolase activity, acting on carbon-nitrogen (but not peptide) bonds, in linear amides"/>
    <property type="evidence" value="ECO:0007669"/>
    <property type="project" value="InterPro"/>
</dbReference>
<dbReference type="SUPFAM" id="SSF141130">
    <property type="entry name" value="Acetamidase/Formamidase-like"/>
    <property type="match status" value="1"/>
</dbReference>
<comment type="caution">
    <text evidence="2">The sequence shown here is derived from an EMBL/GenBank/DDBJ whole genome shotgun (WGS) entry which is preliminary data.</text>
</comment>
<dbReference type="Gene3D" id="2.60.120.580">
    <property type="entry name" value="Acetamidase/Formamidase-like domains"/>
    <property type="match status" value="1"/>
</dbReference>
<evidence type="ECO:0000313" key="1">
    <source>
        <dbReference type="EMBL" id="CAF1259392.1"/>
    </source>
</evidence>
<dbReference type="Pfam" id="PF03069">
    <property type="entry name" value="FmdA_AmdA"/>
    <property type="match status" value="1"/>
</dbReference>
<organism evidence="2 3">
    <name type="scientific">Adineta ricciae</name>
    <name type="common">Rotifer</name>
    <dbReference type="NCBI Taxonomy" id="249248"/>
    <lineage>
        <taxon>Eukaryota</taxon>
        <taxon>Metazoa</taxon>
        <taxon>Spiralia</taxon>
        <taxon>Gnathifera</taxon>
        <taxon>Rotifera</taxon>
        <taxon>Eurotatoria</taxon>
        <taxon>Bdelloidea</taxon>
        <taxon>Adinetida</taxon>
        <taxon>Adinetidae</taxon>
        <taxon>Adineta</taxon>
    </lineage>
</organism>
<protein>
    <submittedName>
        <fullName evidence="2">Uncharacterized protein</fullName>
    </submittedName>
</protein>
<evidence type="ECO:0000313" key="2">
    <source>
        <dbReference type="EMBL" id="CAF1502513.1"/>
    </source>
</evidence>
<name>A0A815T3U6_ADIRI</name>